<feature type="signal peptide" evidence="1">
    <location>
        <begin position="1"/>
        <end position="28"/>
    </location>
</feature>
<gene>
    <name evidence="2" type="ORF">ACFOZ4_38015</name>
</gene>
<keyword evidence="1" id="KW-0732">Signal</keyword>
<dbReference type="RefSeq" id="WP_253756001.1">
    <property type="nucleotide sequence ID" value="NZ_JAMZDZ010000001.1"/>
</dbReference>
<protein>
    <submittedName>
        <fullName evidence="2">Uncharacterized protein</fullName>
    </submittedName>
</protein>
<reference evidence="3" key="1">
    <citation type="journal article" date="2019" name="Int. J. Syst. Evol. Microbiol.">
        <title>The Global Catalogue of Microorganisms (GCM) 10K type strain sequencing project: providing services to taxonomists for standard genome sequencing and annotation.</title>
        <authorList>
            <consortium name="The Broad Institute Genomics Platform"/>
            <consortium name="The Broad Institute Genome Sequencing Center for Infectious Disease"/>
            <person name="Wu L."/>
            <person name="Ma J."/>
        </authorList>
    </citation>
    <scope>NUCLEOTIDE SEQUENCE [LARGE SCALE GENOMIC DNA]</scope>
    <source>
        <strain evidence="3">CGMCC 4.7289</strain>
    </source>
</reference>
<feature type="chain" id="PRO_5045062310" evidence="1">
    <location>
        <begin position="29"/>
        <end position="353"/>
    </location>
</feature>
<evidence type="ECO:0000313" key="3">
    <source>
        <dbReference type="Proteomes" id="UP001595816"/>
    </source>
</evidence>
<accession>A0ABV8M120</accession>
<evidence type="ECO:0000256" key="1">
    <source>
        <dbReference type="SAM" id="SignalP"/>
    </source>
</evidence>
<evidence type="ECO:0000313" key="2">
    <source>
        <dbReference type="EMBL" id="MFC4136438.1"/>
    </source>
</evidence>
<dbReference type="Proteomes" id="UP001595816">
    <property type="component" value="Unassembled WGS sequence"/>
</dbReference>
<proteinExistence type="predicted"/>
<organism evidence="2 3">
    <name type="scientific">Hamadaea flava</name>
    <dbReference type="NCBI Taxonomy" id="1742688"/>
    <lineage>
        <taxon>Bacteria</taxon>
        <taxon>Bacillati</taxon>
        <taxon>Actinomycetota</taxon>
        <taxon>Actinomycetes</taxon>
        <taxon>Micromonosporales</taxon>
        <taxon>Micromonosporaceae</taxon>
        <taxon>Hamadaea</taxon>
    </lineage>
</organism>
<dbReference type="EMBL" id="JBHSAY010000030">
    <property type="protein sequence ID" value="MFC4136438.1"/>
    <property type="molecule type" value="Genomic_DNA"/>
</dbReference>
<comment type="caution">
    <text evidence="2">The sequence shown here is derived from an EMBL/GenBank/DDBJ whole genome shotgun (WGS) entry which is preliminary data.</text>
</comment>
<keyword evidence="3" id="KW-1185">Reference proteome</keyword>
<name>A0ABV8M120_9ACTN</name>
<sequence>MKRTLFRLAAAVAATLALVTVSTAPSQAAVPDRKGWVLYNAPAASIVGFGTWPAATTVTPLAPAGRYQVRFPGQAASGGVVHVTAVNSVPHWCQVEAWGISLSDEIVNLRCYKAGGFLDPTSFSAFFTSASGLGGFGPYGYAFSSATGTVVNQYNSSGAGNTVTPGPVGQYFVQFPGLVTGGPIDGSLQATAVNSGTGARCKIAKWSSTATGQDVMVFCFDSAGAFMNTAFTVTYQYKVSLYGASIPPKYFGYVLNVPPVGPPTTNFNSIVGLSANTVVAAGAGLSLVTFPRIGFTPNTVQVTAFGTTPDFCGMNTFWGNFGSPDVVVRDVNCFTSAGAPSGNGFLVSASSIL</sequence>